<gene>
    <name evidence="3" type="ordered locus">Trad_1997</name>
</gene>
<dbReference type="EMBL" id="CP002049">
    <property type="protein sequence ID" value="ADI15111.1"/>
    <property type="molecule type" value="Genomic_DNA"/>
</dbReference>
<dbReference type="HOGENOM" id="CLU_071567_0_0_0"/>
<evidence type="ECO:0000256" key="1">
    <source>
        <dbReference type="SAM" id="MobiDB-lite"/>
    </source>
</evidence>
<organism evidence="3 4">
    <name type="scientific">Truepera radiovictrix (strain DSM 17093 / CIP 108686 / LMG 22925 / RQ-24)</name>
    <dbReference type="NCBI Taxonomy" id="649638"/>
    <lineage>
        <taxon>Bacteria</taxon>
        <taxon>Thermotogati</taxon>
        <taxon>Deinococcota</taxon>
        <taxon>Deinococci</taxon>
        <taxon>Trueperales</taxon>
        <taxon>Trueperaceae</taxon>
        <taxon>Truepera</taxon>
    </lineage>
</organism>
<evidence type="ECO:0000259" key="2">
    <source>
        <dbReference type="Pfam" id="PF04168"/>
    </source>
</evidence>
<dbReference type="PANTHER" id="PTHR34595">
    <property type="entry name" value="BLR5612 PROTEIN"/>
    <property type="match status" value="1"/>
</dbReference>
<dbReference type="RefSeq" id="WP_013178476.1">
    <property type="nucleotide sequence ID" value="NC_014221.1"/>
</dbReference>
<proteinExistence type="predicted"/>
<dbReference type="PANTHER" id="PTHR34595:SF7">
    <property type="entry name" value="SLL1039 PROTEIN"/>
    <property type="match status" value="1"/>
</dbReference>
<sequence>MLSRLAENLYWMGRYVERAENTARLLDVNYHAMAEAPYLFKGLVAEQWAPLLTMTGNEAKFRSHFERADRNTVPEWLTLHPDNPGSIRSSLTAARENARTLRDRISSEMWEVLNRAYFTLCAAPQGDEEGMLHDYCEGVREASTLFFGTAEATLPRNEGWYFLEAGRYLERADNVLRILMVRYRQYRGQEPLVRGVETHRSMALLKSISAFEAFRKSFHGALEPRRIVGFLLLDPTFPRSVRFCARALFEALQEIEARNQGVSSEPARLAGWLYARLHYMESFEQITEREDPSMETLLSDFAAISDVTTRAYFKNLPAPLRPVQSQWQQGLGQVQTQVQGGARNQAQSQVQGSGAQSQTQSQRQF</sequence>
<keyword evidence="4" id="KW-1185">Reference proteome</keyword>
<reference evidence="4" key="1">
    <citation type="submission" date="2010-05" db="EMBL/GenBank/DDBJ databases">
        <title>The complete genome of Truepera radiovictris DSM 17093.</title>
        <authorList>
            <consortium name="US DOE Joint Genome Institute (JGI-PGF)"/>
            <person name="Lucas S."/>
            <person name="Copeland A."/>
            <person name="Lapidus A."/>
            <person name="Glavina del Rio T."/>
            <person name="Dalin E."/>
            <person name="Tice H."/>
            <person name="Bruce D."/>
            <person name="Goodwin L."/>
            <person name="Pitluck S."/>
            <person name="Kyrpides N."/>
            <person name="Mavromatis K."/>
            <person name="Ovchinnikova G."/>
            <person name="Munk A.C."/>
            <person name="Detter J.C."/>
            <person name="Han C."/>
            <person name="Tapia R."/>
            <person name="Land M."/>
            <person name="Hauser L."/>
            <person name="Markowitz V."/>
            <person name="Cheng J.-F."/>
            <person name="Hugenholtz P."/>
            <person name="Woyke T."/>
            <person name="Wu D."/>
            <person name="Tindall B."/>
            <person name="Pomrenke H.G."/>
            <person name="Brambilla E."/>
            <person name="Klenk H.-P."/>
            <person name="Eisen J.A."/>
        </authorList>
    </citation>
    <scope>NUCLEOTIDE SEQUENCE [LARGE SCALE GENOMIC DNA]</scope>
    <source>
        <strain evidence="4">DSM 17093 / CIP 108686 / LMG 22925 / RQ-24</strain>
    </source>
</reference>
<accession>D7CQX7</accession>
<protein>
    <recommendedName>
        <fullName evidence="2">DUF403 domain-containing protein</fullName>
    </recommendedName>
</protein>
<dbReference type="Proteomes" id="UP000000379">
    <property type="component" value="Chromosome"/>
</dbReference>
<dbReference type="KEGG" id="tra:Trad_1997"/>
<feature type="region of interest" description="Disordered" evidence="1">
    <location>
        <begin position="334"/>
        <end position="365"/>
    </location>
</feature>
<dbReference type="eggNOG" id="COG2307">
    <property type="taxonomic scope" value="Bacteria"/>
</dbReference>
<reference evidence="3 4" key="2">
    <citation type="journal article" date="2011" name="Stand. Genomic Sci.">
        <title>Complete genome sequence of Truepera radiovictrix type strain (RQ-24).</title>
        <authorList>
            <person name="Ivanova N."/>
            <person name="Rohde C."/>
            <person name="Munk C."/>
            <person name="Nolan M."/>
            <person name="Lucas S."/>
            <person name="Del Rio T.G."/>
            <person name="Tice H."/>
            <person name="Deshpande S."/>
            <person name="Cheng J.F."/>
            <person name="Tapia R."/>
            <person name="Han C."/>
            <person name="Goodwin L."/>
            <person name="Pitluck S."/>
            <person name="Liolios K."/>
            <person name="Mavromatis K."/>
            <person name="Mikhailova N."/>
            <person name="Pati A."/>
            <person name="Chen A."/>
            <person name="Palaniappan K."/>
            <person name="Land M."/>
            <person name="Hauser L."/>
            <person name="Chang Y.J."/>
            <person name="Jeffries C.D."/>
            <person name="Brambilla E."/>
            <person name="Rohde M."/>
            <person name="Goker M."/>
            <person name="Tindall B.J."/>
            <person name="Woyke T."/>
            <person name="Bristow J."/>
            <person name="Eisen J.A."/>
            <person name="Markowitz V."/>
            <person name="Hugenholtz P."/>
            <person name="Kyrpides N.C."/>
            <person name="Klenk H.P."/>
            <person name="Lapidus A."/>
        </authorList>
    </citation>
    <scope>NUCLEOTIDE SEQUENCE [LARGE SCALE GENOMIC DNA]</scope>
    <source>
        <strain evidence="4">DSM 17093 / CIP 108686 / LMG 22925 / RQ-24</strain>
    </source>
</reference>
<dbReference type="AlphaFoldDB" id="D7CQX7"/>
<feature type="domain" description="DUF403" evidence="2">
    <location>
        <begin position="1"/>
        <end position="313"/>
    </location>
</feature>
<dbReference type="Pfam" id="PF04168">
    <property type="entry name" value="Alpha-E"/>
    <property type="match status" value="1"/>
</dbReference>
<evidence type="ECO:0000313" key="4">
    <source>
        <dbReference type="Proteomes" id="UP000000379"/>
    </source>
</evidence>
<name>D7CQX7_TRURR</name>
<dbReference type="InterPro" id="IPR007296">
    <property type="entry name" value="DUF403"/>
</dbReference>
<evidence type="ECO:0000313" key="3">
    <source>
        <dbReference type="EMBL" id="ADI15111.1"/>
    </source>
</evidence>
<dbReference type="InterPro" id="IPR051680">
    <property type="entry name" value="ATP-dep_Glu-Cys_Ligase-2"/>
</dbReference>
<dbReference type="STRING" id="649638.Trad_1997"/>